<protein>
    <submittedName>
        <fullName evidence="1">Uncharacterized protein</fullName>
    </submittedName>
</protein>
<reference evidence="1 2" key="1">
    <citation type="journal article" date="2022" name="Nat. Plants">
        <title>Genomes of leafy and leafless Platanthera orchids illuminate the evolution of mycoheterotrophy.</title>
        <authorList>
            <person name="Li M.H."/>
            <person name="Liu K.W."/>
            <person name="Li Z."/>
            <person name="Lu H.C."/>
            <person name="Ye Q.L."/>
            <person name="Zhang D."/>
            <person name="Wang J.Y."/>
            <person name="Li Y.F."/>
            <person name="Zhong Z.M."/>
            <person name="Liu X."/>
            <person name="Yu X."/>
            <person name="Liu D.K."/>
            <person name="Tu X.D."/>
            <person name="Liu B."/>
            <person name="Hao Y."/>
            <person name="Liao X.Y."/>
            <person name="Jiang Y.T."/>
            <person name="Sun W.H."/>
            <person name="Chen J."/>
            <person name="Chen Y.Q."/>
            <person name="Ai Y."/>
            <person name="Zhai J.W."/>
            <person name="Wu S.S."/>
            <person name="Zhou Z."/>
            <person name="Hsiao Y.Y."/>
            <person name="Wu W.L."/>
            <person name="Chen Y.Y."/>
            <person name="Lin Y.F."/>
            <person name="Hsu J.L."/>
            <person name="Li C.Y."/>
            <person name="Wang Z.W."/>
            <person name="Zhao X."/>
            <person name="Zhong W.Y."/>
            <person name="Ma X.K."/>
            <person name="Ma L."/>
            <person name="Huang J."/>
            <person name="Chen G.Z."/>
            <person name="Huang M.Z."/>
            <person name="Huang L."/>
            <person name="Peng D.H."/>
            <person name="Luo Y.B."/>
            <person name="Zou S.Q."/>
            <person name="Chen S.P."/>
            <person name="Lan S."/>
            <person name="Tsai W.C."/>
            <person name="Van de Peer Y."/>
            <person name="Liu Z.J."/>
        </authorList>
    </citation>
    <scope>NUCLEOTIDE SEQUENCE [LARGE SCALE GENOMIC DNA]</scope>
    <source>
        <strain evidence="1">Lor288</strain>
    </source>
</reference>
<proteinExistence type="predicted"/>
<dbReference type="Proteomes" id="UP001412067">
    <property type="component" value="Unassembled WGS sequence"/>
</dbReference>
<organism evidence="1 2">
    <name type="scientific">Platanthera guangdongensis</name>
    <dbReference type="NCBI Taxonomy" id="2320717"/>
    <lineage>
        <taxon>Eukaryota</taxon>
        <taxon>Viridiplantae</taxon>
        <taxon>Streptophyta</taxon>
        <taxon>Embryophyta</taxon>
        <taxon>Tracheophyta</taxon>
        <taxon>Spermatophyta</taxon>
        <taxon>Magnoliopsida</taxon>
        <taxon>Liliopsida</taxon>
        <taxon>Asparagales</taxon>
        <taxon>Orchidaceae</taxon>
        <taxon>Orchidoideae</taxon>
        <taxon>Orchideae</taxon>
        <taxon>Orchidinae</taxon>
        <taxon>Platanthera</taxon>
    </lineage>
</organism>
<evidence type="ECO:0000313" key="1">
    <source>
        <dbReference type="EMBL" id="KAK8962050.1"/>
    </source>
</evidence>
<accession>A0ABR2MD13</accession>
<dbReference type="EMBL" id="JBBWWR010000009">
    <property type="protein sequence ID" value="KAK8962050.1"/>
    <property type="molecule type" value="Genomic_DNA"/>
</dbReference>
<comment type="caution">
    <text evidence="1">The sequence shown here is derived from an EMBL/GenBank/DDBJ whole genome shotgun (WGS) entry which is preliminary data.</text>
</comment>
<evidence type="ECO:0000313" key="2">
    <source>
        <dbReference type="Proteomes" id="UP001412067"/>
    </source>
</evidence>
<name>A0ABR2MD13_9ASPA</name>
<sequence>MEHDDWVTDDLTVRLLPPLAPLQESDYGGIVEFNDIINISFPDYEIINSDAMLDMEERPILLPFLDECMEIMNSNGDIFVGKHKVRGRFMLARV</sequence>
<keyword evidence="2" id="KW-1185">Reference proteome</keyword>
<gene>
    <name evidence="1" type="ORF">KSP40_PGU016344</name>
</gene>